<dbReference type="Proteomes" id="UP000626109">
    <property type="component" value="Unassembled WGS sequence"/>
</dbReference>
<evidence type="ECO:0000256" key="1">
    <source>
        <dbReference type="ARBA" id="ARBA00009550"/>
    </source>
</evidence>
<feature type="coiled-coil region" evidence="2">
    <location>
        <begin position="27"/>
        <end position="93"/>
    </location>
</feature>
<organism evidence="3 4">
    <name type="scientific">Polarella glacialis</name>
    <name type="common">Dinoflagellate</name>
    <dbReference type="NCBI Taxonomy" id="89957"/>
    <lineage>
        <taxon>Eukaryota</taxon>
        <taxon>Sar</taxon>
        <taxon>Alveolata</taxon>
        <taxon>Dinophyceae</taxon>
        <taxon>Suessiales</taxon>
        <taxon>Suessiaceae</taxon>
        <taxon>Polarella</taxon>
    </lineage>
</organism>
<keyword evidence="2" id="KW-0175">Coiled coil</keyword>
<proteinExistence type="inferred from homology"/>
<sequence length="99" mass="11643">ALRGQLQTYGSKFQHFQEALSKSDKVLGQYKRQKGKMQQRAQVLQKENQELQVRNERRILQVSKEKEVLLKDKDQMQERCKALQSTRQKLLEEVQTLGG</sequence>
<evidence type="ECO:0000256" key="2">
    <source>
        <dbReference type="SAM" id="Coils"/>
    </source>
</evidence>
<protein>
    <submittedName>
        <fullName evidence="3">Uncharacterized protein</fullName>
    </submittedName>
</protein>
<comment type="similarity">
    <text evidence="1">Belongs to the taxilin family.</text>
</comment>
<name>A0A813I636_POLGL</name>
<feature type="non-terminal residue" evidence="3">
    <location>
        <position position="99"/>
    </location>
</feature>
<dbReference type="AlphaFoldDB" id="A0A813I636"/>
<gene>
    <name evidence="3" type="ORF">PGLA2088_LOCUS4469</name>
</gene>
<dbReference type="InterPro" id="IPR026183">
    <property type="entry name" value="Taxilin_fam"/>
</dbReference>
<dbReference type="GO" id="GO:0019905">
    <property type="term" value="F:syntaxin binding"/>
    <property type="evidence" value="ECO:0007669"/>
    <property type="project" value="InterPro"/>
</dbReference>
<dbReference type="EMBL" id="CAJNNW010004073">
    <property type="protein sequence ID" value="CAE8646068.1"/>
    <property type="molecule type" value="Genomic_DNA"/>
</dbReference>
<evidence type="ECO:0000313" key="4">
    <source>
        <dbReference type="Proteomes" id="UP000626109"/>
    </source>
</evidence>
<accession>A0A813I636</accession>
<dbReference type="Pfam" id="PF09728">
    <property type="entry name" value="Taxilin"/>
    <property type="match status" value="1"/>
</dbReference>
<comment type="caution">
    <text evidence="3">The sequence shown here is derived from an EMBL/GenBank/DDBJ whole genome shotgun (WGS) entry which is preliminary data.</text>
</comment>
<evidence type="ECO:0000313" key="3">
    <source>
        <dbReference type="EMBL" id="CAE8646068.1"/>
    </source>
</evidence>
<reference evidence="3" key="1">
    <citation type="submission" date="2021-02" db="EMBL/GenBank/DDBJ databases">
        <authorList>
            <person name="Dougan E. K."/>
            <person name="Rhodes N."/>
            <person name="Thang M."/>
            <person name="Chan C."/>
        </authorList>
    </citation>
    <scope>NUCLEOTIDE SEQUENCE</scope>
</reference>